<comment type="similarity">
    <text evidence="2">Belongs to the EamA transporter family.</text>
</comment>
<feature type="domain" description="EamA" evidence="10">
    <location>
        <begin position="10"/>
        <end position="122"/>
    </location>
</feature>
<feature type="transmembrane region" description="Helical" evidence="9">
    <location>
        <begin position="191"/>
        <end position="210"/>
    </location>
</feature>
<evidence type="ECO:0000256" key="8">
    <source>
        <dbReference type="SAM" id="MobiDB-lite"/>
    </source>
</evidence>
<reference evidence="11 12" key="1">
    <citation type="submission" date="2017-02" db="EMBL/GenBank/DDBJ databases">
        <authorList>
            <person name="Peterson S.W."/>
        </authorList>
    </citation>
    <scope>NUCLEOTIDE SEQUENCE [LARGE SCALE GENOMIC DNA]</scope>
    <source>
        <strain evidence="11 12">B Ar 00.02</strain>
    </source>
</reference>
<evidence type="ECO:0000256" key="9">
    <source>
        <dbReference type="SAM" id="Phobius"/>
    </source>
</evidence>
<keyword evidence="3" id="KW-0813">Transport</keyword>
<dbReference type="Proteomes" id="UP000195913">
    <property type="component" value="Unassembled WGS sequence"/>
</dbReference>
<feature type="transmembrane region" description="Helical" evidence="9">
    <location>
        <begin position="50"/>
        <end position="70"/>
    </location>
</feature>
<dbReference type="InterPro" id="IPR037185">
    <property type="entry name" value="EmrE-like"/>
</dbReference>
<keyword evidence="6 9" id="KW-1133">Transmembrane helix</keyword>
<evidence type="ECO:0000256" key="6">
    <source>
        <dbReference type="ARBA" id="ARBA00022989"/>
    </source>
</evidence>
<dbReference type="PANTHER" id="PTHR22911">
    <property type="entry name" value="ACYL-MALONYL CONDENSING ENZYME-RELATED"/>
    <property type="match status" value="1"/>
</dbReference>
<evidence type="ECO:0000256" key="4">
    <source>
        <dbReference type="ARBA" id="ARBA00022475"/>
    </source>
</evidence>
<keyword evidence="12" id="KW-1185">Reference proteome</keyword>
<feature type="transmembrane region" description="Helical" evidence="9">
    <location>
        <begin position="130"/>
        <end position="147"/>
    </location>
</feature>
<feature type="domain" description="EamA" evidence="10">
    <location>
        <begin position="131"/>
        <end position="264"/>
    </location>
</feature>
<comment type="subcellular location">
    <subcellularLocation>
        <location evidence="1">Cell membrane</location>
        <topology evidence="1">Multi-pass membrane protein</topology>
    </subcellularLocation>
</comment>
<dbReference type="InterPro" id="IPR000620">
    <property type="entry name" value="EamA_dom"/>
</dbReference>
<feature type="transmembrane region" description="Helical" evidence="9">
    <location>
        <begin position="222"/>
        <end position="244"/>
    </location>
</feature>
<evidence type="ECO:0000256" key="1">
    <source>
        <dbReference type="ARBA" id="ARBA00004651"/>
    </source>
</evidence>
<feature type="transmembrane region" description="Helical" evidence="9">
    <location>
        <begin position="159"/>
        <end position="179"/>
    </location>
</feature>
<dbReference type="Pfam" id="PF00892">
    <property type="entry name" value="EamA"/>
    <property type="match status" value="2"/>
</dbReference>
<keyword evidence="5 9" id="KW-0812">Transmembrane</keyword>
<name>A0A1R4GV95_9MICC</name>
<feature type="transmembrane region" description="Helical" evidence="9">
    <location>
        <begin position="250"/>
        <end position="268"/>
    </location>
</feature>
<proteinExistence type="inferred from homology"/>
<evidence type="ECO:0000313" key="12">
    <source>
        <dbReference type="Proteomes" id="UP000195913"/>
    </source>
</evidence>
<feature type="transmembrane region" description="Helical" evidence="9">
    <location>
        <begin position="82"/>
        <end position="99"/>
    </location>
</feature>
<dbReference type="InterPro" id="IPR004626">
    <property type="entry name" value="RarD"/>
</dbReference>
<dbReference type="AlphaFoldDB" id="A0A1R4GV95"/>
<dbReference type="Gene3D" id="1.10.3730.20">
    <property type="match status" value="1"/>
</dbReference>
<feature type="transmembrane region" description="Helical" evidence="9">
    <location>
        <begin position="20"/>
        <end position="38"/>
    </location>
</feature>
<feature type="region of interest" description="Disordered" evidence="8">
    <location>
        <begin position="273"/>
        <end position="296"/>
    </location>
</feature>
<evidence type="ECO:0000313" key="11">
    <source>
        <dbReference type="EMBL" id="SJM72119.1"/>
    </source>
</evidence>
<dbReference type="NCBIfam" id="TIGR00688">
    <property type="entry name" value="rarD"/>
    <property type="match status" value="1"/>
</dbReference>
<evidence type="ECO:0000256" key="7">
    <source>
        <dbReference type="ARBA" id="ARBA00023136"/>
    </source>
</evidence>
<evidence type="ECO:0000256" key="2">
    <source>
        <dbReference type="ARBA" id="ARBA00007362"/>
    </source>
</evidence>
<sequence length="296" mass="31863">MPLYFMTIAIASPTEIVANRIVFSLVFCLLLITFTRSWNDLRVLLHDRPALRRLALAAVLITANWVTYAFAVLNGHAVEASLGYFINPLVSAGLGVVFLKERLTRLQWTALGFGLAAVLVLTFAYGSVPVIALTLAFSFGLYGFVKNRVGRTATAVTSLTVETAFLTVPALVYLGWLMSRDESTVLSNGPGHFWLMAASGIVTAVPLLLFGGAARRLPLSTLGTLQFLNPVMQFIIAVALFGEAMPPERLAGFALVWVAIILVAVDMLRRPGPPRMARRSATATALKQDGTGPANG</sequence>
<evidence type="ECO:0000256" key="3">
    <source>
        <dbReference type="ARBA" id="ARBA00022448"/>
    </source>
</evidence>
<accession>A0A1R4GV95</accession>
<dbReference type="PANTHER" id="PTHR22911:SF137">
    <property type="entry name" value="SOLUTE CARRIER FAMILY 35 MEMBER G2-RELATED"/>
    <property type="match status" value="1"/>
</dbReference>
<keyword evidence="7 9" id="KW-0472">Membrane</keyword>
<gene>
    <name evidence="11" type="ORF">FM101_14400</name>
</gene>
<organism evidence="11 12">
    <name type="scientific">Arthrobacter rhombi</name>
    <dbReference type="NCBI Taxonomy" id="71253"/>
    <lineage>
        <taxon>Bacteria</taxon>
        <taxon>Bacillati</taxon>
        <taxon>Actinomycetota</taxon>
        <taxon>Actinomycetes</taxon>
        <taxon>Micrococcales</taxon>
        <taxon>Micrococcaceae</taxon>
        <taxon>Arthrobacter</taxon>
    </lineage>
</organism>
<dbReference type="SUPFAM" id="SSF103481">
    <property type="entry name" value="Multidrug resistance efflux transporter EmrE"/>
    <property type="match status" value="2"/>
</dbReference>
<dbReference type="GO" id="GO:0005886">
    <property type="term" value="C:plasma membrane"/>
    <property type="evidence" value="ECO:0007669"/>
    <property type="project" value="UniProtKB-SubCell"/>
</dbReference>
<evidence type="ECO:0000256" key="5">
    <source>
        <dbReference type="ARBA" id="ARBA00022692"/>
    </source>
</evidence>
<keyword evidence="4" id="KW-1003">Cell membrane</keyword>
<dbReference type="EMBL" id="FUHW01000048">
    <property type="protein sequence ID" value="SJM72119.1"/>
    <property type="molecule type" value="Genomic_DNA"/>
</dbReference>
<protein>
    <submittedName>
        <fullName evidence="11">Protein rarD</fullName>
    </submittedName>
</protein>
<evidence type="ECO:0000259" key="10">
    <source>
        <dbReference type="Pfam" id="PF00892"/>
    </source>
</evidence>